<organism evidence="1 2">
    <name type="scientific">Naganishia onofrii</name>
    <dbReference type="NCBI Taxonomy" id="1851511"/>
    <lineage>
        <taxon>Eukaryota</taxon>
        <taxon>Fungi</taxon>
        <taxon>Dikarya</taxon>
        <taxon>Basidiomycota</taxon>
        <taxon>Agaricomycotina</taxon>
        <taxon>Tremellomycetes</taxon>
        <taxon>Filobasidiales</taxon>
        <taxon>Filobasidiaceae</taxon>
        <taxon>Naganishia</taxon>
    </lineage>
</organism>
<evidence type="ECO:0000313" key="2">
    <source>
        <dbReference type="Proteomes" id="UP001234202"/>
    </source>
</evidence>
<reference evidence="1" key="1">
    <citation type="submission" date="2023-04" db="EMBL/GenBank/DDBJ databases">
        <title>Draft Genome sequencing of Naganishia species isolated from polar environments using Oxford Nanopore Technology.</title>
        <authorList>
            <person name="Leo P."/>
            <person name="Venkateswaran K."/>
        </authorList>
    </citation>
    <scope>NUCLEOTIDE SEQUENCE</scope>
    <source>
        <strain evidence="1">DBVPG 5303</strain>
    </source>
</reference>
<dbReference type="EMBL" id="JASBWV010000015">
    <property type="protein sequence ID" value="KAJ9122207.1"/>
    <property type="molecule type" value="Genomic_DNA"/>
</dbReference>
<keyword evidence="2" id="KW-1185">Reference proteome</keyword>
<dbReference type="Proteomes" id="UP001234202">
    <property type="component" value="Unassembled WGS sequence"/>
</dbReference>
<proteinExistence type="predicted"/>
<gene>
    <name evidence="1" type="ORF">QFC24_004437</name>
</gene>
<evidence type="ECO:0000313" key="1">
    <source>
        <dbReference type="EMBL" id="KAJ9122207.1"/>
    </source>
</evidence>
<name>A0ACC2XHK5_9TREE</name>
<comment type="caution">
    <text evidence="1">The sequence shown here is derived from an EMBL/GenBank/DDBJ whole genome shotgun (WGS) entry which is preliminary data.</text>
</comment>
<protein>
    <submittedName>
        <fullName evidence="1">Uncharacterized protein</fullName>
    </submittedName>
</protein>
<accession>A0ACC2XHK5</accession>
<sequence length="572" mass="63406">MSSVNALLSPDSAYRIREGHLDVIDICLPFPNVWSGPLSLNISSIQVILETIPESPLPSTRTSGNDVRQWDLNESLQVASDDFVRTVLNKDEENQLQNSAHGFRQTTTQEAMAADFDPFALEDDNASEMDDDPFSAPGGFPKHTASGHNAGKQGGSTAAMIESLIETLLARLQVAVNQVVVQYHHEGPSSKYDGSANIDIDLRLDGIRYALNQTIPTAEPKKTLTIKDLSIWLVNQEVMDEKVKEALVTPLSEGKKEEIDMMMSLGIADLRESRYAHELVTGLRNQMHEQHEDDDVGPASSLYESAIDETREHSPFDTPPRHDPSLSAAKSVPFPRETTKIFGIQQEGIVIQMWKETSPLDGRSGKDSPPSDTTSRGRISVELGRLALKLDTEHLQALIAVFGSLARRSQREQTPQADSRPAQEGDRSTDNEIRVALASLDVHYLYNHSNQQFPRPEPFWETLDTEVIQEDHLHLQILPLTVDITEADGIAVGLRGVALYNIHQRRASAPTVLAQPLLICGSAKLPRYTWLPSTRDVVETRSAESPESHAQAQGRIRMTKTGKYLLDSRNLL</sequence>